<dbReference type="InterPro" id="IPR029063">
    <property type="entry name" value="SAM-dependent_MTases_sf"/>
</dbReference>
<keyword evidence="4" id="KW-0560">Oxidoreductase</keyword>
<dbReference type="GO" id="GO:0006695">
    <property type="term" value="P:cholesterol biosynthetic process"/>
    <property type="evidence" value="ECO:0007669"/>
    <property type="project" value="InterPro"/>
</dbReference>
<evidence type="ECO:0000256" key="3">
    <source>
        <dbReference type="ARBA" id="ARBA00022827"/>
    </source>
</evidence>
<dbReference type="PANTHER" id="PTHR42973">
    <property type="entry name" value="BINDING OXIDOREDUCTASE, PUTATIVE (AFU_ORTHOLOGUE AFUA_1G17690)-RELATED"/>
    <property type="match status" value="1"/>
</dbReference>
<dbReference type="Gene3D" id="3.40.50.2020">
    <property type="match status" value="1"/>
</dbReference>
<feature type="domain" description="FAD-binding PCMH-type" evidence="5">
    <location>
        <begin position="306"/>
        <end position="498"/>
    </location>
</feature>
<dbReference type="InterPro" id="IPR050416">
    <property type="entry name" value="FAD-linked_Oxidoreductase"/>
</dbReference>
<name>A0A9N9W0K8_9HYPO</name>
<dbReference type="PROSITE" id="PS51387">
    <property type="entry name" value="FAD_PCMH"/>
    <property type="match status" value="1"/>
</dbReference>
<dbReference type="Pfam" id="PF04275">
    <property type="entry name" value="P-mevalo_kinase"/>
    <property type="match status" value="1"/>
</dbReference>
<accession>A0A9N9W0K8</accession>
<proteinExistence type="inferred from homology"/>
<dbReference type="SUPFAM" id="SSF56176">
    <property type="entry name" value="FAD-binding/transporter-associated domain-like"/>
    <property type="match status" value="1"/>
</dbReference>
<reference evidence="6" key="1">
    <citation type="submission" date="2021-10" db="EMBL/GenBank/DDBJ databases">
        <authorList>
            <person name="Piombo E."/>
        </authorList>
    </citation>
    <scope>NUCLEOTIDE SEQUENCE</scope>
</reference>
<dbReference type="InterPro" id="IPR029057">
    <property type="entry name" value="PRTase-like"/>
</dbReference>
<dbReference type="GO" id="GO:0004631">
    <property type="term" value="F:phosphomevalonate kinase activity"/>
    <property type="evidence" value="ECO:0007669"/>
    <property type="project" value="InterPro"/>
</dbReference>
<evidence type="ECO:0000313" key="6">
    <source>
        <dbReference type="EMBL" id="CAH0038250.1"/>
    </source>
</evidence>
<dbReference type="PANTHER" id="PTHR42973:SF25">
    <property type="entry name" value="PHOSPHOMEVALONATE KINASE"/>
    <property type="match status" value="1"/>
</dbReference>
<dbReference type="SUPFAM" id="SSF53271">
    <property type="entry name" value="PRTase-like"/>
    <property type="match status" value="1"/>
</dbReference>
<evidence type="ECO:0000313" key="7">
    <source>
        <dbReference type="Proteomes" id="UP000696573"/>
    </source>
</evidence>
<evidence type="ECO:0000256" key="1">
    <source>
        <dbReference type="ARBA" id="ARBA00005466"/>
    </source>
</evidence>
<dbReference type="Proteomes" id="UP000696573">
    <property type="component" value="Unassembled WGS sequence"/>
</dbReference>
<protein>
    <recommendedName>
        <fullName evidence="5">FAD-binding PCMH-type domain-containing protein</fullName>
    </recommendedName>
</protein>
<keyword evidence="3" id="KW-0274">FAD</keyword>
<dbReference type="Gene3D" id="3.40.50.300">
    <property type="entry name" value="P-loop containing nucleotide triphosphate hydrolases"/>
    <property type="match status" value="1"/>
</dbReference>
<dbReference type="GO" id="GO:0016491">
    <property type="term" value="F:oxidoreductase activity"/>
    <property type="evidence" value="ECO:0007669"/>
    <property type="project" value="UniProtKB-KW"/>
</dbReference>
<dbReference type="InterPro" id="IPR000836">
    <property type="entry name" value="PRTase_dom"/>
</dbReference>
<comment type="caution">
    <text evidence="6">The sequence shown here is derived from an EMBL/GenBank/DDBJ whole genome shotgun (WGS) entry which is preliminary data.</text>
</comment>
<dbReference type="SUPFAM" id="SSF52540">
    <property type="entry name" value="P-loop containing nucleoside triphosphate hydrolases"/>
    <property type="match status" value="1"/>
</dbReference>
<dbReference type="InterPro" id="IPR016166">
    <property type="entry name" value="FAD-bd_PCMH"/>
</dbReference>
<sequence>MASLQTLKLALRQEAQAMMSPAQPLSNAQYRDGFDIIRRCSDKSIYEDFIIPQLELLLNSFLKSRSTISVLEIGPGPESILGDLSEHVRQKIRKYVALEPNTLFFQLLKQWLASRPFPSLESPPNVREVPFTLDDGNAGDSGIGASHFDEKFDIILFCHSMYGMKFKDKVLKQARDMLVERPESGMIVVFHRDGVLQLDDLVCHKTVSFPTGVSRIPNVPEILDCFTPLIAGFVMQDVNVDEAMRLKWREVCYALARREQGDPEYLLFSSPNIMVTFTRDATMLPALTELVPLSDGQRIVKNREAYSRHPVPVVVPKDVQQIQTCVQWALAYKVGLTVVGGGHSGHCLWPNVVSVDMAAFNQVHIVSSDDKIGDPGSDHGPWVLAGAGCNTGDIIRKAASAGLTVPLGSRPSVGAGLWLQGGFGHMARSHGLACDAIVGAILVTVDDGRIIHVGHVPSQHRPAGSIRPENEDDLLWAIKGAGTNFGIVVSVTFRASAALSYSVRNWIFSLDDELQAQHRLGHLDQVATKLARNCSVDGYLFWDKDRLCLGVTVFESATTEHTLETSENAYAILGSEHHRQVVDGVGLFDTEMYISLMHGGHSGGKTSSFKRCIFLKHIGTPDVRNILVSALQSRPSRLCYLHLLQGGGAIDDLMGQDSAFGCRDWDFACVITGVWPRNQDGTTTAQEAMQWVYKIAMDLLPLSNGAYGADLGPDPRDAPLARAAFGSNQPRLSRLKSLLDPYNVLAYACPLQISTRPKLIILVTGKSGAGKDYCATSWASLLNARRLEARAVSISQVTKQQYAAATGADLKRLLCDRGYKEQHRPALTQFFHEQVRKRPQLPEDQFVRVVRNAADVDVLFVTGMRDEAPVATFSQLVPNSKLLEVRVQTKEDTRRARRECRDNNEVDCGNWIPGEIRDGESNSTVPGYRPDFVMNNDVTGNEAISKFAHDQIFPFLDKDLDRLSDMVRSISNFPRPGIKFRDILGISQQRDGLSLCTSLLETHFSGDWTRVEAIVCCEAGGFVFASALAAKVNVRLALIREAGKLPPPTVPVSKSPSHISNFGATGSNNKAMEMGSDVISKGSTVVVVDDVLATGKTLCAVLQLLQSVGVTPKDVTVNVVAKFPVHGGRALLHREGLSEVKIESLLVFGDA</sequence>
<dbReference type="OrthoDB" id="363185at2759"/>
<dbReference type="GO" id="GO:0005737">
    <property type="term" value="C:cytoplasm"/>
    <property type="evidence" value="ECO:0007669"/>
    <property type="project" value="InterPro"/>
</dbReference>
<dbReference type="InterPro" id="IPR016169">
    <property type="entry name" value="FAD-bd_PCMH_sub2"/>
</dbReference>
<dbReference type="AlphaFoldDB" id="A0A9N9W0K8"/>
<dbReference type="InterPro" id="IPR005919">
    <property type="entry name" value="Pmev_kin_anim"/>
</dbReference>
<dbReference type="Pfam" id="PF00156">
    <property type="entry name" value="Pribosyltran"/>
    <property type="match status" value="1"/>
</dbReference>
<dbReference type="InterPro" id="IPR036318">
    <property type="entry name" value="FAD-bd_PCMH-like_sf"/>
</dbReference>
<dbReference type="EMBL" id="CABFNQ020000760">
    <property type="protein sequence ID" value="CAH0038250.1"/>
    <property type="molecule type" value="Genomic_DNA"/>
</dbReference>
<dbReference type="CDD" id="cd06223">
    <property type="entry name" value="PRTases_typeI"/>
    <property type="match status" value="1"/>
</dbReference>
<keyword evidence="2" id="KW-0285">Flavoprotein</keyword>
<comment type="similarity">
    <text evidence="1">Belongs to the oxygen-dependent FAD-linked oxidoreductase family.</text>
</comment>
<dbReference type="Pfam" id="PF01565">
    <property type="entry name" value="FAD_binding_4"/>
    <property type="match status" value="1"/>
</dbReference>
<dbReference type="Gene3D" id="3.40.50.150">
    <property type="entry name" value="Vaccinia Virus protein VP39"/>
    <property type="match status" value="1"/>
</dbReference>
<evidence type="ECO:0000256" key="4">
    <source>
        <dbReference type="ARBA" id="ARBA00023002"/>
    </source>
</evidence>
<dbReference type="Gene3D" id="3.30.465.10">
    <property type="match status" value="1"/>
</dbReference>
<dbReference type="InterPro" id="IPR027417">
    <property type="entry name" value="P-loop_NTPase"/>
</dbReference>
<dbReference type="InterPro" id="IPR006094">
    <property type="entry name" value="Oxid_FAD_bind_N"/>
</dbReference>
<evidence type="ECO:0000259" key="5">
    <source>
        <dbReference type="PROSITE" id="PS51387"/>
    </source>
</evidence>
<evidence type="ECO:0000256" key="2">
    <source>
        <dbReference type="ARBA" id="ARBA00022630"/>
    </source>
</evidence>
<organism evidence="6 7">
    <name type="scientific">Clonostachys rhizophaga</name>
    <dbReference type="NCBI Taxonomy" id="160324"/>
    <lineage>
        <taxon>Eukaryota</taxon>
        <taxon>Fungi</taxon>
        <taxon>Dikarya</taxon>
        <taxon>Ascomycota</taxon>
        <taxon>Pezizomycotina</taxon>
        <taxon>Sordariomycetes</taxon>
        <taxon>Hypocreomycetidae</taxon>
        <taxon>Hypocreales</taxon>
        <taxon>Bionectriaceae</taxon>
        <taxon>Clonostachys</taxon>
    </lineage>
</organism>
<dbReference type="GO" id="GO:0071949">
    <property type="term" value="F:FAD binding"/>
    <property type="evidence" value="ECO:0007669"/>
    <property type="project" value="InterPro"/>
</dbReference>
<dbReference type="Gene3D" id="3.40.462.20">
    <property type="match status" value="1"/>
</dbReference>
<gene>
    <name evidence="6" type="ORF">CRHIZ90672A_00006269</name>
</gene>
<dbReference type="SUPFAM" id="SSF53335">
    <property type="entry name" value="S-adenosyl-L-methionine-dependent methyltransferases"/>
    <property type="match status" value="1"/>
</dbReference>
<keyword evidence="7" id="KW-1185">Reference proteome</keyword>